<dbReference type="InterPro" id="IPR050204">
    <property type="entry name" value="AraC_XylS_family_regulators"/>
</dbReference>
<dbReference type="PROSITE" id="PS00041">
    <property type="entry name" value="HTH_ARAC_FAMILY_1"/>
    <property type="match status" value="1"/>
</dbReference>
<reference evidence="5 6" key="1">
    <citation type="submission" date="2020-08" db="EMBL/GenBank/DDBJ databases">
        <title>Genomic Encyclopedia of Type Strains, Phase IV (KMG-V): Genome sequencing to study the core and pangenomes of soil and plant-associated prokaryotes.</title>
        <authorList>
            <person name="Whitman W."/>
        </authorList>
    </citation>
    <scope>NUCLEOTIDE SEQUENCE [LARGE SCALE GENOMIC DNA]</scope>
    <source>
        <strain evidence="5 6">SEMIA 4089</strain>
    </source>
</reference>
<name>A0A7W6W6Q6_9HYPH</name>
<dbReference type="EMBL" id="JACIFY010000018">
    <property type="protein sequence ID" value="MBB4237959.1"/>
    <property type="molecule type" value="Genomic_DNA"/>
</dbReference>
<dbReference type="GO" id="GO:0003700">
    <property type="term" value="F:DNA-binding transcription factor activity"/>
    <property type="evidence" value="ECO:0007669"/>
    <property type="project" value="InterPro"/>
</dbReference>
<dbReference type="GO" id="GO:0043565">
    <property type="term" value="F:sequence-specific DNA binding"/>
    <property type="evidence" value="ECO:0007669"/>
    <property type="project" value="InterPro"/>
</dbReference>
<dbReference type="InterPro" id="IPR018060">
    <property type="entry name" value="HTH_AraC"/>
</dbReference>
<keyword evidence="2 5" id="KW-0238">DNA-binding</keyword>
<dbReference type="PANTHER" id="PTHR46796:SF6">
    <property type="entry name" value="ARAC SUBFAMILY"/>
    <property type="match status" value="1"/>
</dbReference>
<evidence type="ECO:0000259" key="4">
    <source>
        <dbReference type="PROSITE" id="PS01124"/>
    </source>
</evidence>
<dbReference type="PROSITE" id="PS01124">
    <property type="entry name" value="HTH_ARAC_FAMILY_2"/>
    <property type="match status" value="1"/>
</dbReference>
<organism evidence="5 6">
    <name type="scientific">Rhizobium esperanzae</name>
    <dbReference type="NCBI Taxonomy" id="1967781"/>
    <lineage>
        <taxon>Bacteria</taxon>
        <taxon>Pseudomonadati</taxon>
        <taxon>Pseudomonadota</taxon>
        <taxon>Alphaproteobacteria</taxon>
        <taxon>Hyphomicrobiales</taxon>
        <taxon>Rhizobiaceae</taxon>
        <taxon>Rhizobium/Agrobacterium group</taxon>
        <taxon>Rhizobium</taxon>
    </lineage>
</organism>
<dbReference type="PRINTS" id="PR00032">
    <property type="entry name" value="HTHARAC"/>
</dbReference>
<dbReference type="InterPro" id="IPR035418">
    <property type="entry name" value="AraC-bd_2"/>
</dbReference>
<evidence type="ECO:0000256" key="3">
    <source>
        <dbReference type="ARBA" id="ARBA00023163"/>
    </source>
</evidence>
<dbReference type="InterPro" id="IPR020449">
    <property type="entry name" value="Tscrpt_reg_AraC-type_HTH"/>
</dbReference>
<gene>
    <name evidence="5" type="ORF">GGD57_004562</name>
</gene>
<dbReference type="Proteomes" id="UP000540909">
    <property type="component" value="Unassembled WGS sequence"/>
</dbReference>
<dbReference type="InterPro" id="IPR018062">
    <property type="entry name" value="HTH_AraC-typ_CS"/>
</dbReference>
<evidence type="ECO:0000256" key="1">
    <source>
        <dbReference type="ARBA" id="ARBA00023015"/>
    </source>
</evidence>
<protein>
    <submittedName>
        <fullName evidence="5">AraC-like DNA-binding protein</fullName>
    </submittedName>
</protein>
<dbReference type="PANTHER" id="PTHR46796">
    <property type="entry name" value="HTH-TYPE TRANSCRIPTIONAL ACTIVATOR RHAS-RELATED"/>
    <property type="match status" value="1"/>
</dbReference>
<dbReference type="AlphaFoldDB" id="A0A7W6W6Q6"/>
<dbReference type="RefSeq" id="WP_246713718.1">
    <property type="nucleotide sequence ID" value="NZ_JACIFY010000018.1"/>
</dbReference>
<evidence type="ECO:0000313" key="5">
    <source>
        <dbReference type="EMBL" id="MBB4237959.1"/>
    </source>
</evidence>
<proteinExistence type="predicted"/>
<comment type="caution">
    <text evidence="5">The sequence shown here is derived from an EMBL/GenBank/DDBJ whole genome shotgun (WGS) entry which is preliminary data.</text>
</comment>
<keyword evidence="1" id="KW-0805">Transcription regulation</keyword>
<sequence>MMAAALHKSIESASGREFAGLARNLFGNVRLDFGAADEQKSRMVSAMLGACRLTRLEVDRHIVFGEHATAGPDDPDAIKLLVQTEGDACLDQGGLHAPVSADALVIYDPSRPYMLTNSTPVRQLLLQLPRHALPHAAIQRLTRPFTAHAGHDGMCRILLSLMDSTMHEIDHLDAARRSSVGQTMVDLVRTMIGADLQQARPVANPLDLLLQRIKIFIDSELARPDLTVTMIARRMGCSVRYVYRAFEVECLTPSDYIWDLRLQKAAARLRDAGGYAGEISGIAFALGFSSSAHFSRAFRHRYGVSPSQWRKAPIS</sequence>
<evidence type="ECO:0000313" key="6">
    <source>
        <dbReference type="Proteomes" id="UP000540909"/>
    </source>
</evidence>
<accession>A0A7W6W6Q6</accession>
<dbReference type="Gene3D" id="1.10.10.60">
    <property type="entry name" value="Homeodomain-like"/>
    <property type="match status" value="1"/>
</dbReference>
<dbReference type="InterPro" id="IPR009057">
    <property type="entry name" value="Homeodomain-like_sf"/>
</dbReference>
<evidence type="ECO:0000256" key="2">
    <source>
        <dbReference type="ARBA" id="ARBA00023125"/>
    </source>
</evidence>
<feature type="domain" description="HTH araC/xylS-type" evidence="4">
    <location>
        <begin position="211"/>
        <end position="312"/>
    </location>
</feature>
<keyword evidence="3" id="KW-0804">Transcription</keyword>
<dbReference type="SMART" id="SM00342">
    <property type="entry name" value="HTH_ARAC"/>
    <property type="match status" value="1"/>
</dbReference>
<dbReference type="Pfam" id="PF14525">
    <property type="entry name" value="AraC_binding_2"/>
    <property type="match status" value="1"/>
</dbReference>
<dbReference type="Pfam" id="PF12833">
    <property type="entry name" value="HTH_18"/>
    <property type="match status" value="1"/>
</dbReference>
<dbReference type="SUPFAM" id="SSF46689">
    <property type="entry name" value="Homeodomain-like"/>
    <property type="match status" value="1"/>
</dbReference>